<feature type="compositionally biased region" description="Basic residues" evidence="1">
    <location>
        <begin position="50"/>
        <end position="67"/>
    </location>
</feature>
<keyword evidence="3" id="KW-1185">Reference proteome</keyword>
<organism evidence="2 3">
    <name type="scientific">Anaeramoeba flamelloides</name>
    <dbReference type="NCBI Taxonomy" id="1746091"/>
    <lineage>
        <taxon>Eukaryota</taxon>
        <taxon>Metamonada</taxon>
        <taxon>Anaeramoebidae</taxon>
        <taxon>Anaeramoeba</taxon>
    </lineage>
</organism>
<dbReference type="EMBL" id="JAOAOG010000337">
    <property type="protein sequence ID" value="KAJ6227203.1"/>
    <property type="molecule type" value="Genomic_DNA"/>
</dbReference>
<comment type="caution">
    <text evidence="2">The sequence shown here is derived from an EMBL/GenBank/DDBJ whole genome shotgun (WGS) entry which is preliminary data.</text>
</comment>
<evidence type="ECO:0000256" key="1">
    <source>
        <dbReference type="SAM" id="MobiDB-lite"/>
    </source>
</evidence>
<accession>A0ABQ8X3H2</accession>
<reference evidence="2" key="1">
    <citation type="submission" date="2022-08" db="EMBL/GenBank/DDBJ databases">
        <title>Novel sulfate-reducing endosymbionts in the free-living metamonad Anaeramoeba.</title>
        <authorList>
            <person name="Jerlstrom-Hultqvist J."/>
            <person name="Cepicka I."/>
            <person name="Gallot-Lavallee L."/>
            <person name="Salas-Leiva D."/>
            <person name="Curtis B.A."/>
            <person name="Zahonova K."/>
            <person name="Pipaliya S."/>
            <person name="Dacks J."/>
            <person name="Roger A.J."/>
        </authorList>
    </citation>
    <scope>NUCLEOTIDE SEQUENCE</scope>
    <source>
        <strain evidence="2">Schooner1</strain>
    </source>
</reference>
<proteinExistence type="predicted"/>
<evidence type="ECO:0000313" key="3">
    <source>
        <dbReference type="Proteomes" id="UP001150062"/>
    </source>
</evidence>
<dbReference type="Proteomes" id="UP001150062">
    <property type="component" value="Unassembled WGS sequence"/>
</dbReference>
<gene>
    <name evidence="2" type="ORF">M0813_10111</name>
</gene>
<sequence length="107" mass="12585">MKNIDKQANEITEPSILFVTKGFVKTLYPPNQNEEEILDSLNNKFVRDPTKKKKKLHTRNKKTKNKKTVSYFKFKKKKILIPIKATKIVQTTLKFQHPKNTNLKSKN</sequence>
<feature type="region of interest" description="Disordered" evidence="1">
    <location>
        <begin position="48"/>
        <end position="67"/>
    </location>
</feature>
<evidence type="ECO:0000313" key="2">
    <source>
        <dbReference type="EMBL" id="KAJ6227203.1"/>
    </source>
</evidence>
<name>A0ABQ8X3H2_9EUKA</name>
<protein>
    <submittedName>
        <fullName evidence="2">Uncharacterized protein</fullName>
    </submittedName>
</protein>